<accession>A0A5J6MXY0</accession>
<keyword evidence="2" id="KW-1185">Reference proteome</keyword>
<name>A0A5J6MXY0_9PROT</name>
<evidence type="ECO:0000313" key="1">
    <source>
        <dbReference type="EMBL" id="QEX21100.1"/>
    </source>
</evidence>
<organism evidence="1 2">
    <name type="scientific">Hypericibacter adhaerens</name>
    <dbReference type="NCBI Taxonomy" id="2602016"/>
    <lineage>
        <taxon>Bacteria</taxon>
        <taxon>Pseudomonadati</taxon>
        <taxon>Pseudomonadota</taxon>
        <taxon>Alphaproteobacteria</taxon>
        <taxon>Rhodospirillales</taxon>
        <taxon>Dongiaceae</taxon>
        <taxon>Hypericibacter</taxon>
    </lineage>
</organism>
<proteinExistence type="predicted"/>
<dbReference type="EMBL" id="CP042582">
    <property type="protein sequence ID" value="QEX21100.1"/>
    <property type="molecule type" value="Genomic_DNA"/>
</dbReference>
<dbReference type="AlphaFoldDB" id="A0A5J6MXY0"/>
<gene>
    <name evidence="1" type="ORF">FRZ61_10210</name>
</gene>
<dbReference type="Proteomes" id="UP000325797">
    <property type="component" value="Chromosome"/>
</dbReference>
<reference evidence="1 2" key="1">
    <citation type="submission" date="2019-08" db="EMBL/GenBank/DDBJ databases">
        <title>Hyperibacter terrae gen. nov., sp. nov. and Hyperibacter viscosus sp. nov., two new members in the family Rhodospirillaceae isolated from the rhizosphere of Hypericum perforatum.</title>
        <authorList>
            <person name="Noviana Z."/>
        </authorList>
    </citation>
    <scope>NUCLEOTIDE SEQUENCE [LARGE SCALE GENOMIC DNA]</scope>
    <source>
        <strain evidence="1 2">R5959</strain>
    </source>
</reference>
<sequence>MPDMALFQEVKEKVLFLIWNEAYDSNSAGHYHITSAQRFSPQDTSSLIARKAIQALIEEGLLERSEGWPEHFEISARGIEYVEAQLESSWTVIGQYAEEEAQAPLRASAPEQADTWQPLKIDRQQPEYQEVVNSVEAALEAIRGDNGYATSQADEREQIVTAIQTGLDRIKHAFPTRAEIKALLLDPLKFVARKFAEMTIGELAKVAATAIIKWLF</sequence>
<dbReference type="KEGG" id="hadh:FRZ61_10210"/>
<protein>
    <submittedName>
        <fullName evidence="1">Uncharacterized protein</fullName>
    </submittedName>
</protein>
<evidence type="ECO:0000313" key="2">
    <source>
        <dbReference type="Proteomes" id="UP000325797"/>
    </source>
</evidence>